<proteinExistence type="predicted"/>
<name>A0A5B9P999_9BACT</name>
<evidence type="ECO:0000313" key="2">
    <source>
        <dbReference type="Proteomes" id="UP000322214"/>
    </source>
</evidence>
<organism evidence="1 2">
    <name type="scientific">Mariniblastus fucicola</name>
    <dbReference type="NCBI Taxonomy" id="980251"/>
    <lineage>
        <taxon>Bacteria</taxon>
        <taxon>Pseudomonadati</taxon>
        <taxon>Planctomycetota</taxon>
        <taxon>Planctomycetia</taxon>
        <taxon>Pirellulales</taxon>
        <taxon>Pirellulaceae</taxon>
        <taxon>Mariniblastus</taxon>
    </lineage>
</organism>
<dbReference type="AlphaFoldDB" id="A0A5B9P999"/>
<dbReference type="EMBL" id="CP042912">
    <property type="protein sequence ID" value="QEG21216.1"/>
    <property type="molecule type" value="Genomic_DNA"/>
</dbReference>
<evidence type="ECO:0000313" key="1">
    <source>
        <dbReference type="EMBL" id="QEG21216.1"/>
    </source>
</evidence>
<reference evidence="1 2" key="1">
    <citation type="submission" date="2019-08" db="EMBL/GenBank/DDBJ databases">
        <title>Deep-cultivation of Planctomycetes and their phenomic and genomic characterization uncovers novel biology.</title>
        <authorList>
            <person name="Wiegand S."/>
            <person name="Jogler M."/>
            <person name="Boedeker C."/>
            <person name="Pinto D."/>
            <person name="Vollmers J."/>
            <person name="Rivas-Marin E."/>
            <person name="Kohn T."/>
            <person name="Peeters S.H."/>
            <person name="Heuer A."/>
            <person name="Rast P."/>
            <person name="Oberbeckmann S."/>
            <person name="Bunk B."/>
            <person name="Jeske O."/>
            <person name="Meyerdierks A."/>
            <person name="Storesund J.E."/>
            <person name="Kallscheuer N."/>
            <person name="Luecker S."/>
            <person name="Lage O.M."/>
            <person name="Pohl T."/>
            <person name="Merkel B.J."/>
            <person name="Hornburger P."/>
            <person name="Mueller R.-W."/>
            <person name="Bruemmer F."/>
            <person name="Labrenz M."/>
            <person name="Spormann A.M."/>
            <person name="Op den Camp H."/>
            <person name="Overmann J."/>
            <person name="Amann R."/>
            <person name="Jetten M.S.M."/>
            <person name="Mascher T."/>
            <person name="Medema M.H."/>
            <person name="Devos D.P."/>
            <person name="Kaster A.-K."/>
            <person name="Ovreas L."/>
            <person name="Rohde M."/>
            <person name="Galperin M.Y."/>
            <person name="Jogler C."/>
        </authorList>
    </citation>
    <scope>NUCLEOTIDE SEQUENCE [LARGE SCALE GENOMIC DNA]</scope>
    <source>
        <strain evidence="1 2">FC18</strain>
    </source>
</reference>
<dbReference type="Proteomes" id="UP000322214">
    <property type="component" value="Chromosome"/>
</dbReference>
<dbReference type="RefSeq" id="WP_075081774.1">
    <property type="nucleotide sequence ID" value="NZ_CP042912.1"/>
</dbReference>
<protein>
    <submittedName>
        <fullName evidence="1">Uncharacterized protein</fullName>
    </submittedName>
</protein>
<dbReference type="STRING" id="980251.GCA_001642875_01869"/>
<keyword evidence="2" id="KW-1185">Reference proteome</keyword>
<sequence length="119" mass="13018">MSIKNIAGIAVLVVVVAFAIQLVQQRNVQARQTSTKAATQTVQAIEYAILEVDADGSNVTWLIGGNDRVYTESVKSTYRRLGGRGQGSFSDLLNQIGSDGWSLNQKDDSIWIFSRLAQQ</sequence>
<accession>A0A5B9P999</accession>
<dbReference type="KEGG" id="mff:MFFC18_10710"/>
<gene>
    <name evidence="1" type="ORF">MFFC18_10710</name>
</gene>